<keyword evidence="2" id="KW-0689">Ribosomal protein</keyword>
<dbReference type="FunFam" id="2.30.30.790:FF:000003">
    <property type="entry name" value="50S ribosomal protein L19, chloroplastic"/>
    <property type="match status" value="1"/>
</dbReference>
<accession>A0A0D6R4A5</accession>
<evidence type="ECO:0000313" key="5">
    <source>
        <dbReference type="EMBL" id="JAG97103.1"/>
    </source>
</evidence>
<organism evidence="5">
    <name type="scientific">Araucaria cunninghamii</name>
    <name type="common">Hoop pine</name>
    <name type="synonym">Moreton Bay pine</name>
    <dbReference type="NCBI Taxonomy" id="56994"/>
    <lineage>
        <taxon>Eukaryota</taxon>
        <taxon>Viridiplantae</taxon>
        <taxon>Streptophyta</taxon>
        <taxon>Embryophyta</taxon>
        <taxon>Tracheophyta</taxon>
        <taxon>Spermatophyta</taxon>
        <taxon>Pinopsida</taxon>
        <taxon>Pinidae</taxon>
        <taxon>Conifers II</taxon>
        <taxon>Araucariales</taxon>
        <taxon>Araucariaceae</taxon>
        <taxon>Araucaria</taxon>
    </lineage>
</organism>
<comment type="similarity">
    <text evidence="1">Belongs to the bacterial ribosomal protein bL19 family.</text>
</comment>
<dbReference type="InterPro" id="IPR038657">
    <property type="entry name" value="Ribosomal_bL19_sf"/>
</dbReference>
<reference evidence="5" key="1">
    <citation type="submission" date="2015-03" db="EMBL/GenBank/DDBJ databases">
        <title>A transcriptome of Araucaria cunninghamii, an australian fine timber species.</title>
        <authorList>
            <person name="Jing Yi C.J.Y."/>
            <person name="Yin San L.Y.S."/>
            <person name="Abdul Karim S.S."/>
            <person name="Wan Azmi N.N."/>
            <person name="Hercus R.R."/>
            <person name="Croft L.L."/>
        </authorList>
    </citation>
    <scope>NUCLEOTIDE SEQUENCE</scope>
    <source>
        <strain evidence="5">MI0301</strain>
        <tissue evidence="5">Leaf</tissue>
    </source>
</reference>
<dbReference type="SUPFAM" id="SSF50104">
    <property type="entry name" value="Translation proteins SH3-like domain"/>
    <property type="match status" value="1"/>
</dbReference>
<dbReference type="PRINTS" id="PR00061">
    <property type="entry name" value="RIBOSOMALL19"/>
</dbReference>
<name>A0A0D6R4A5_ARACU</name>
<evidence type="ECO:0000256" key="2">
    <source>
        <dbReference type="ARBA" id="ARBA00022980"/>
    </source>
</evidence>
<evidence type="ECO:0000256" key="1">
    <source>
        <dbReference type="ARBA" id="ARBA00005781"/>
    </source>
</evidence>
<dbReference type="GO" id="GO:0006412">
    <property type="term" value="P:translation"/>
    <property type="evidence" value="ECO:0007669"/>
    <property type="project" value="InterPro"/>
</dbReference>
<dbReference type="NCBIfam" id="TIGR01024">
    <property type="entry name" value="rplS_bact"/>
    <property type="match status" value="1"/>
</dbReference>
<evidence type="ECO:0000256" key="3">
    <source>
        <dbReference type="ARBA" id="ARBA00023274"/>
    </source>
</evidence>
<dbReference type="GO" id="GO:0003735">
    <property type="term" value="F:structural constituent of ribosome"/>
    <property type="evidence" value="ECO:0007669"/>
    <property type="project" value="InterPro"/>
</dbReference>
<feature type="region of interest" description="Disordered" evidence="4">
    <location>
        <begin position="87"/>
        <end position="114"/>
    </location>
</feature>
<feature type="compositionally biased region" description="Polar residues" evidence="4">
    <location>
        <begin position="87"/>
        <end position="109"/>
    </location>
</feature>
<proteinExistence type="inferred from homology"/>
<dbReference type="Pfam" id="PF01245">
    <property type="entry name" value="Ribosomal_L19"/>
    <property type="match status" value="1"/>
</dbReference>
<dbReference type="EMBL" id="GCKF01034905">
    <property type="protein sequence ID" value="JAG97103.1"/>
    <property type="molecule type" value="Transcribed_RNA"/>
</dbReference>
<protein>
    <recommendedName>
        <fullName evidence="6">Ribosomal protein L19</fullName>
    </recommendedName>
</protein>
<dbReference type="AlphaFoldDB" id="A0A0D6R4A5"/>
<dbReference type="GO" id="GO:0005840">
    <property type="term" value="C:ribosome"/>
    <property type="evidence" value="ECO:0007669"/>
    <property type="project" value="UniProtKB-KW"/>
</dbReference>
<dbReference type="InterPro" id="IPR001857">
    <property type="entry name" value="Ribosomal_bL19"/>
</dbReference>
<dbReference type="InterPro" id="IPR008991">
    <property type="entry name" value="Translation_prot_SH3-like_sf"/>
</dbReference>
<keyword evidence="3" id="KW-0687">Ribonucleoprotein</keyword>
<sequence>MALFRNLLLKKPHLGFLNLQSVSTTVISHIHHEKSSELASAFTTIPSYSYMPWKQQLFPAALQKPSTLTSDVFCGGHFSMLRRTVATTTSSEKNPQVDGGSSSSANNVQEVAPRIKFKRPTKTARHIMQILDAEAVQAVKGEREIPDIKPGYIIQLKVEVPENKRRVSVLKGIVIARRNAGLNTTFRIRRVVAGVAVESVFPLYSPNIKEVKVLDKKRVRRAKLYYLREKMGAFGRKK</sequence>
<dbReference type="PANTHER" id="PTHR15680">
    <property type="entry name" value="RIBOSOMAL PROTEIN L19"/>
    <property type="match status" value="1"/>
</dbReference>
<evidence type="ECO:0000256" key="4">
    <source>
        <dbReference type="SAM" id="MobiDB-lite"/>
    </source>
</evidence>
<dbReference type="Gene3D" id="2.30.30.790">
    <property type="match status" value="1"/>
</dbReference>
<dbReference type="GO" id="GO:1990904">
    <property type="term" value="C:ribonucleoprotein complex"/>
    <property type="evidence" value="ECO:0007669"/>
    <property type="project" value="UniProtKB-KW"/>
</dbReference>
<evidence type="ECO:0008006" key="6">
    <source>
        <dbReference type="Google" id="ProtNLM"/>
    </source>
</evidence>
<dbReference type="PANTHER" id="PTHR15680:SF9">
    <property type="entry name" value="LARGE RIBOSOMAL SUBUNIT PROTEIN BL19M"/>
    <property type="match status" value="1"/>
</dbReference>